<dbReference type="EMBL" id="JAAECE010000002">
    <property type="protein sequence ID" value="KAF1804885.1"/>
    <property type="molecule type" value="Genomic_DNA"/>
</dbReference>
<evidence type="ECO:0000313" key="1">
    <source>
        <dbReference type="EMBL" id="KAF1804885.1"/>
    </source>
</evidence>
<dbReference type="SUPFAM" id="SSF50965">
    <property type="entry name" value="Galactose oxidase, central domain"/>
    <property type="match status" value="1"/>
</dbReference>
<dbReference type="PANTHER" id="PTHR46375">
    <property type="entry name" value="KELCH REPEAT AND BTB DOMAIN-CONTAINING PROTEIN 13-RELATED"/>
    <property type="match status" value="1"/>
</dbReference>
<dbReference type="Proteomes" id="UP000469890">
    <property type="component" value="Unassembled WGS sequence"/>
</dbReference>
<name>A0A8H4BMV5_MUCCL</name>
<dbReference type="PANTHER" id="PTHR46375:SF3">
    <property type="entry name" value="KELCH REPEAT AND BTB DOMAIN-CONTAINING PROTEIN 13"/>
    <property type="match status" value="1"/>
</dbReference>
<dbReference type="InterPro" id="IPR015915">
    <property type="entry name" value="Kelch-typ_b-propeller"/>
</dbReference>
<dbReference type="AlphaFoldDB" id="A0A8H4BMV5"/>
<accession>A0A8H4BMV5</accession>
<dbReference type="InterPro" id="IPR011043">
    <property type="entry name" value="Gal_Oxase/kelch_b-propeller"/>
</dbReference>
<sequence>MNTARTLLMARIVSKLAKTTTFQEARDAQFVSSAILRMWFIMSRIFNSKQRTQQSVTGALVKDKLYTFGGCYRVAYVVDPNSIQDNYRFDYNDHIETTDESQVYDIATDTWSFETKTPIPIKLAATQVVDNSIYLFNILPNERYLSTKMYKYDTESKVWTTLPDIPFLWTSSLSMGHDLLSCYDGRDKLYFTGAYDGFDRNIIHVFDTTKDEWTKTPIFMDKRLIMKQMICHQDHIKFIAYQEDVYYDKNSLYMDEVENYGLFSTSYIDGSTVFDNYSFTGDYRAGSIGRFGNWVFLSNAGKTETTFYRLNTMIHENVTMATLPYDLIAPLIVPVNEKEILLLELVPVARYIGKHNANCNPHRKITGALVDGKIYTFGGCYAIPYTVYPDDDEIEKPSRNKEYHYNVTESSHVYDIASDAWSFETNTPLPLRGSSTLVVNKDIYFYNINAEPRTSQLNLWKYSTDTKAWTELAQLPFIKRGDLLTCHSNDKMYFMGSYDGSLRNIIHVHNLATNRWEDAIYPDRRFNARRILCHDTHISVIGQEVKDKADMYGFEGKNAYRQKLINVHHNGSVQIVENFHVTLGYNINAARSQALPVNEWFYTYALNEQKNATEMVKINTLTLETVQLDAPPYALTDVLMLPTENNEIYLFGGGKEKLFGEYTSRDPDDAALPKIKTYNHKITVCSLPTSSTSVAEESVDNHHFKLQVPDN</sequence>
<comment type="caution">
    <text evidence="1">The sequence shown here is derived from an EMBL/GenBank/DDBJ whole genome shotgun (WGS) entry which is preliminary data.</text>
</comment>
<dbReference type="InterPro" id="IPR052392">
    <property type="entry name" value="Kelch-BTB_domain-containing"/>
</dbReference>
<evidence type="ECO:0000313" key="2">
    <source>
        <dbReference type="Proteomes" id="UP000469890"/>
    </source>
</evidence>
<protein>
    <submittedName>
        <fullName evidence="1">Uncharacterized protein</fullName>
    </submittedName>
</protein>
<reference evidence="1 2" key="1">
    <citation type="submission" date="2019-09" db="EMBL/GenBank/DDBJ databases">
        <authorList>
            <consortium name="DOE Joint Genome Institute"/>
            <person name="Mondo S.J."/>
            <person name="Navarro-Mendoza M.I."/>
            <person name="Perez-Arques C."/>
            <person name="Panchal S."/>
            <person name="Nicolas F.E."/>
            <person name="Ganguly P."/>
            <person name="Pangilinan J."/>
            <person name="Grigoriev I."/>
            <person name="Heitman J."/>
            <person name="Sanya K."/>
            <person name="Garre V."/>
        </authorList>
    </citation>
    <scope>NUCLEOTIDE SEQUENCE [LARGE SCALE GENOMIC DNA]</scope>
    <source>
        <strain evidence="1 2">MU402</strain>
    </source>
</reference>
<proteinExistence type="predicted"/>
<gene>
    <name evidence="1" type="ORF">FB192DRAFT_1455157</name>
</gene>
<organism evidence="1 2">
    <name type="scientific">Mucor circinelloides f. lusitanicus</name>
    <name type="common">Mucor racemosus var. lusitanicus</name>
    <dbReference type="NCBI Taxonomy" id="29924"/>
    <lineage>
        <taxon>Eukaryota</taxon>
        <taxon>Fungi</taxon>
        <taxon>Fungi incertae sedis</taxon>
        <taxon>Mucoromycota</taxon>
        <taxon>Mucoromycotina</taxon>
        <taxon>Mucoromycetes</taxon>
        <taxon>Mucorales</taxon>
        <taxon>Mucorineae</taxon>
        <taxon>Mucoraceae</taxon>
        <taxon>Mucor</taxon>
    </lineage>
</organism>
<dbReference type="Gene3D" id="2.120.10.80">
    <property type="entry name" value="Kelch-type beta propeller"/>
    <property type="match status" value="2"/>
</dbReference>